<evidence type="ECO:0000313" key="3">
    <source>
        <dbReference type="Proteomes" id="UP000317650"/>
    </source>
</evidence>
<evidence type="ECO:0000256" key="1">
    <source>
        <dbReference type="SAM" id="MobiDB-lite"/>
    </source>
</evidence>
<evidence type="ECO:0000313" key="2">
    <source>
        <dbReference type="EMBL" id="THU66193.1"/>
    </source>
</evidence>
<feature type="compositionally biased region" description="Basic and acidic residues" evidence="1">
    <location>
        <begin position="196"/>
        <end position="217"/>
    </location>
</feature>
<dbReference type="EMBL" id="PYDT01000003">
    <property type="protein sequence ID" value="THU66193.1"/>
    <property type="molecule type" value="Genomic_DNA"/>
</dbReference>
<dbReference type="AlphaFoldDB" id="A0A4S8JVE4"/>
<dbReference type="Proteomes" id="UP000317650">
    <property type="component" value="Chromosome 5"/>
</dbReference>
<protein>
    <submittedName>
        <fullName evidence="2">Uncharacterized protein</fullName>
    </submittedName>
</protein>
<proteinExistence type="predicted"/>
<name>A0A4S8JVE4_MUSBA</name>
<organism evidence="2 3">
    <name type="scientific">Musa balbisiana</name>
    <name type="common">Banana</name>
    <dbReference type="NCBI Taxonomy" id="52838"/>
    <lineage>
        <taxon>Eukaryota</taxon>
        <taxon>Viridiplantae</taxon>
        <taxon>Streptophyta</taxon>
        <taxon>Embryophyta</taxon>
        <taxon>Tracheophyta</taxon>
        <taxon>Spermatophyta</taxon>
        <taxon>Magnoliopsida</taxon>
        <taxon>Liliopsida</taxon>
        <taxon>Zingiberales</taxon>
        <taxon>Musaceae</taxon>
        <taxon>Musa</taxon>
    </lineage>
</organism>
<feature type="region of interest" description="Disordered" evidence="1">
    <location>
        <begin position="162"/>
        <end position="254"/>
    </location>
</feature>
<keyword evidence="3" id="KW-1185">Reference proteome</keyword>
<comment type="caution">
    <text evidence="2">The sequence shown here is derived from an EMBL/GenBank/DDBJ whole genome shotgun (WGS) entry which is preliminary data.</text>
</comment>
<feature type="compositionally biased region" description="Acidic residues" evidence="1">
    <location>
        <begin position="232"/>
        <end position="247"/>
    </location>
</feature>
<accession>A0A4S8JVE4</accession>
<reference evidence="2 3" key="1">
    <citation type="journal article" date="2019" name="Nat. Plants">
        <title>Genome sequencing of Musa balbisiana reveals subgenome evolution and function divergence in polyploid bananas.</title>
        <authorList>
            <person name="Yao X."/>
        </authorList>
    </citation>
    <scope>NUCLEOTIDE SEQUENCE [LARGE SCALE GENOMIC DNA]</scope>
    <source>
        <strain evidence="3">cv. DH-PKW</strain>
        <tissue evidence="2">Leaves</tissue>
    </source>
</reference>
<sequence length="324" mass="35300">MKVGERLGDVHRHLVPQGPRQTPFSSAPWKDPAIERSVLIELVDQEAVALCEEAVSDDSDKVDVLHAQDGCDLGAELLLSSDFSLDSLHGDRQVVAEEALEDGTRATSSYGGSEVLSRCLELLVAESSGQSNYFPVEGVCQGHLFFLRLHLLGFPTFPSQSFHSAGNHPGDERDSHSSIQRGGHVEGCRAPVQTGQRDDREEDNQRESSHGHFDASDWRAQQSMADDGPHEDSEDENGVEATGEEEGVGASSEDGGLVDQIKFILLNNKKGSCTTPQLHITVVHKQRSAYERWRYHGHPAPPVNMVLAEGDGCTLCQGDNHPHA</sequence>
<gene>
    <name evidence="2" type="ORF">C4D60_Mb05t11570</name>
</gene>